<keyword evidence="5" id="KW-0472">Membrane</keyword>
<evidence type="ECO:0000259" key="6">
    <source>
        <dbReference type="SMART" id="SM00041"/>
    </source>
</evidence>
<protein>
    <submittedName>
        <fullName evidence="7">Putative DAN protein</fullName>
    </submittedName>
</protein>
<dbReference type="GO" id="GO:0036122">
    <property type="term" value="F:BMP binding"/>
    <property type="evidence" value="ECO:0007669"/>
    <property type="project" value="TreeGrafter"/>
</dbReference>
<reference evidence="7" key="1">
    <citation type="journal article" date="2011" name="BMC Genomics">
        <title>BMP Signaling Components in Embryonic Transcriptomes of the Hover Fly Episyrphus balteatus (Syrphidae).</title>
        <authorList>
            <person name="Lemke S."/>
            <person name="Antonopoulos D.A."/>
            <person name="Meyer F."/>
            <person name="Domanus M.H."/>
            <person name="Schmidt-Ott U."/>
        </authorList>
    </citation>
    <scope>NUCLEOTIDE SEQUENCE</scope>
</reference>
<dbReference type="PANTHER" id="PTHR15283">
    <property type="entry name" value="GREMLIN 1"/>
    <property type="match status" value="1"/>
</dbReference>
<dbReference type="Gene3D" id="2.10.90.10">
    <property type="entry name" value="Cystine-knot cytokines"/>
    <property type="match status" value="1"/>
</dbReference>
<dbReference type="AlphaFoldDB" id="F8V235"/>
<dbReference type="Pfam" id="PF03045">
    <property type="entry name" value="DAN"/>
    <property type="match status" value="1"/>
</dbReference>
<dbReference type="GO" id="GO:0009887">
    <property type="term" value="P:animal organ morphogenesis"/>
    <property type="evidence" value="ECO:0007669"/>
    <property type="project" value="TreeGrafter"/>
</dbReference>
<evidence type="ECO:0000256" key="1">
    <source>
        <dbReference type="ARBA" id="ARBA00004613"/>
    </source>
</evidence>
<evidence type="ECO:0000256" key="5">
    <source>
        <dbReference type="SAM" id="Phobius"/>
    </source>
</evidence>
<dbReference type="GO" id="GO:0048018">
    <property type="term" value="F:receptor ligand activity"/>
    <property type="evidence" value="ECO:0007669"/>
    <property type="project" value="TreeGrafter"/>
</dbReference>
<dbReference type="InterPro" id="IPR004133">
    <property type="entry name" value="DAN_dom"/>
</dbReference>
<feature type="transmembrane region" description="Helical" evidence="5">
    <location>
        <begin position="12"/>
        <end position="35"/>
    </location>
</feature>
<evidence type="ECO:0000256" key="3">
    <source>
        <dbReference type="ARBA" id="ARBA00022729"/>
    </source>
</evidence>
<dbReference type="InterPro" id="IPR029034">
    <property type="entry name" value="Cystine-knot_cytokine"/>
</dbReference>
<evidence type="ECO:0000256" key="2">
    <source>
        <dbReference type="ARBA" id="ARBA00022525"/>
    </source>
</evidence>
<accession>F8V235</accession>
<dbReference type="InterPro" id="IPR006207">
    <property type="entry name" value="Cys_knot_C"/>
</dbReference>
<feature type="domain" description="CTCK" evidence="6">
    <location>
        <begin position="58"/>
        <end position="149"/>
    </location>
</feature>
<comment type="subcellular location">
    <subcellularLocation>
        <location evidence="1">Secreted</location>
    </subcellularLocation>
</comment>
<keyword evidence="5" id="KW-0812">Transmembrane</keyword>
<feature type="non-terminal residue" evidence="7">
    <location>
        <position position="242"/>
    </location>
</feature>
<name>F8V235_EPIBA</name>
<dbReference type="GO" id="GO:0038098">
    <property type="term" value="P:sequestering of BMP from receptor via BMP binding"/>
    <property type="evidence" value="ECO:0007669"/>
    <property type="project" value="TreeGrafter"/>
</dbReference>
<dbReference type="SMART" id="SM00041">
    <property type="entry name" value="CT"/>
    <property type="match status" value="1"/>
</dbReference>
<gene>
    <name evidence="7" type="primary">dan</name>
</gene>
<dbReference type="EMBL" id="JN006971">
    <property type="protein sequence ID" value="AEI25990.1"/>
    <property type="molecule type" value="mRNA"/>
</dbReference>
<keyword evidence="3" id="KW-0732">Signal</keyword>
<dbReference type="GO" id="GO:0005615">
    <property type="term" value="C:extracellular space"/>
    <property type="evidence" value="ECO:0007669"/>
    <property type="project" value="TreeGrafter"/>
</dbReference>
<organism evidence="7">
    <name type="scientific">Episyrphus balteatus</name>
    <name type="common">Marmalade hoverfly</name>
    <name type="synonym">Syrphus balteaus</name>
    <dbReference type="NCBI Taxonomy" id="286459"/>
    <lineage>
        <taxon>Eukaryota</taxon>
        <taxon>Metazoa</taxon>
        <taxon>Ecdysozoa</taxon>
        <taxon>Arthropoda</taxon>
        <taxon>Hexapoda</taxon>
        <taxon>Insecta</taxon>
        <taxon>Pterygota</taxon>
        <taxon>Neoptera</taxon>
        <taxon>Endopterygota</taxon>
        <taxon>Diptera</taxon>
        <taxon>Brachycera</taxon>
        <taxon>Muscomorpha</taxon>
        <taxon>Syrphoidea</taxon>
        <taxon>Syrphidae</taxon>
        <taxon>Syrphinae</taxon>
        <taxon>Syrphini</taxon>
        <taxon>Episyrphus</taxon>
    </lineage>
</organism>
<evidence type="ECO:0000313" key="7">
    <source>
        <dbReference type="EMBL" id="AEI25990.1"/>
    </source>
</evidence>
<evidence type="ECO:0000256" key="4">
    <source>
        <dbReference type="ARBA" id="ARBA00023157"/>
    </source>
</evidence>
<sequence>MILYCENLRIMNYAPITTTTAAILGLMIVQLLLIVQAYREHKVHNIVLYPDKHSWCKTTTIKQVISYPGCTSIEIDNNVCVGACFSYSIPHTEPSDPGEVIVPYCDSCQPSETTWHQITLQCSKNDADTPSQLIKHVQIIHNCSCTSCEKDSVGIAKFPENNEDFFLQQSADAELLDALQSRRNESNHLENNERSKKMHSLLNHKLITLLRNIQANNSEHDKEQLFDLFNVMQEPMKHKVKA</sequence>
<keyword evidence="2" id="KW-0964">Secreted</keyword>
<keyword evidence="4" id="KW-1015">Disulfide bond</keyword>
<proteinExistence type="evidence at transcript level"/>
<dbReference type="PANTHER" id="PTHR15283:SF5">
    <property type="entry name" value="NEUROBLASTOMA SUPPRESSOR OF TUMORIGENICITY 1"/>
    <property type="match status" value="1"/>
</dbReference>
<keyword evidence="5" id="KW-1133">Transmembrane helix</keyword>